<feature type="binding site" evidence="6">
    <location>
        <position position="10"/>
    </location>
    <ligand>
        <name>Zn(2+)</name>
        <dbReference type="ChEBI" id="CHEBI:29105"/>
    </ligand>
</feature>
<dbReference type="PROSITE" id="PS50157">
    <property type="entry name" value="ZINC_FINGER_C2H2_2"/>
    <property type="match status" value="6"/>
</dbReference>
<evidence type="ECO:0000256" key="2">
    <source>
        <dbReference type="ARBA" id="ARBA00022737"/>
    </source>
</evidence>
<feature type="compositionally biased region" description="Basic and acidic residues" evidence="7">
    <location>
        <begin position="172"/>
        <end position="182"/>
    </location>
</feature>
<feature type="binding site" evidence="6">
    <location>
        <position position="48"/>
    </location>
    <ligand>
        <name>Zn(2+)</name>
        <dbReference type="ChEBI" id="CHEBI:29105"/>
    </ligand>
</feature>
<feature type="region of interest" description="Disordered" evidence="7">
    <location>
        <begin position="162"/>
        <end position="239"/>
    </location>
</feature>
<keyword evidence="1 6" id="KW-0479">Metal-binding</keyword>
<keyword evidence="10" id="KW-1185">Reference proteome</keyword>
<sequence length="682" mass="78853">MEDVKVCRLCLITDVKMYNLQSYPFVNYFESIVGNNSFNSVGMPVYSCYECTALAKKYYYFKERCTRGQAALYDILCRSGKITKTDIMCVNRHELHLQSNLNITKSFVVDVLINCDFSELSTIDNPEEIKQEPCVEETAQPSIVNIEIIKNEESCDVFLSPTVSSSEDDEPLSLHKSKDKEKKKGRKKKKAVVDNWNIPDEPNGASETDVAPVVPRKRGRPKKSETQPKPRKARRALNAEGIPSDEDDLEQYVTVIKLTEQEQIDEITKRQESSNYLNAPYRCELCYKGFIETRAWKHHLSKHDPSAGDIECVVCKFRFKTKRTLQKHAANHEKKYACKSCPYVSKTTTQAKQHQRWHKGVTYKCQYCDEVSTKWTSYLSHVRIKHPSEFICGVCGYSFVSKLGLAMHKTMMHKEQAQKEQEENGDNEGETQYCKECDVKFVSLEAFKRHMVTSAKHAQSTNFNTGCRVCGERLESAEALRLHHRRLHARRRPRNYGKKPAPHRWPAPCDHCSEEIPNAREYWTHFRRAHPDKKYPIQKNYICDICGKGFRGNAFLVYHKRTHSEERQFSCPQCGKAFHNRTNLHMHLKTHSDLRPYPCALCLKAFKSKGALDRHFRSHTGVKPYSCEVCGKAFGQSNSRKLHVRTVHLKQPAPYLSRARQDRLERRSRLAAKDVQPDAAFY</sequence>
<keyword evidence="2" id="KW-0677">Repeat</keyword>
<evidence type="ECO:0000256" key="7">
    <source>
        <dbReference type="SAM" id="MobiDB-lite"/>
    </source>
</evidence>
<feature type="domain" description="C2H2-type" evidence="8">
    <location>
        <begin position="541"/>
        <end position="568"/>
    </location>
</feature>
<gene>
    <name evidence="11" type="primary">LOC113510769</name>
</gene>
<evidence type="ECO:0000256" key="6">
    <source>
        <dbReference type="PROSITE-ProRule" id="PRU01263"/>
    </source>
</evidence>
<dbReference type="SUPFAM" id="SSF57667">
    <property type="entry name" value="beta-beta-alpha zinc fingers"/>
    <property type="match status" value="3"/>
</dbReference>
<dbReference type="Pfam" id="PF00096">
    <property type="entry name" value="zf-C2H2"/>
    <property type="match status" value="4"/>
</dbReference>
<feature type="domain" description="C2H2-type" evidence="8">
    <location>
        <begin position="465"/>
        <end position="493"/>
    </location>
</feature>
<dbReference type="InterPro" id="IPR036236">
    <property type="entry name" value="Znf_C2H2_sf"/>
</dbReference>
<dbReference type="RefSeq" id="XP_052758462.1">
    <property type="nucleotide sequence ID" value="XM_052902502.1"/>
</dbReference>
<feature type="domain" description="C2H2-type" evidence="8">
    <location>
        <begin position="390"/>
        <end position="418"/>
    </location>
</feature>
<proteinExistence type="predicted"/>
<dbReference type="Gene3D" id="3.30.160.60">
    <property type="entry name" value="Classic Zinc Finger"/>
    <property type="match status" value="7"/>
</dbReference>
<evidence type="ECO:0000256" key="3">
    <source>
        <dbReference type="ARBA" id="ARBA00022771"/>
    </source>
</evidence>
<evidence type="ECO:0000259" key="9">
    <source>
        <dbReference type="PROSITE" id="PS51915"/>
    </source>
</evidence>
<dbReference type="SUPFAM" id="SSF57716">
    <property type="entry name" value="Glucocorticoid receptor-like (DNA-binding domain)"/>
    <property type="match status" value="1"/>
</dbReference>
<feature type="domain" description="ZAD" evidence="9">
    <location>
        <begin position="5"/>
        <end position="75"/>
    </location>
</feature>
<evidence type="ECO:0000313" key="10">
    <source>
        <dbReference type="Proteomes" id="UP001652740"/>
    </source>
</evidence>
<evidence type="ECO:0000259" key="8">
    <source>
        <dbReference type="PROSITE" id="PS50157"/>
    </source>
</evidence>
<dbReference type="PROSITE" id="PS51915">
    <property type="entry name" value="ZAD"/>
    <property type="match status" value="1"/>
</dbReference>
<evidence type="ECO:0000313" key="11">
    <source>
        <dbReference type="RefSeq" id="XP_052758462.1"/>
    </source>
</evidence>
<dbReference type="PROSITE" id="PS00028">
    <property type="entry name" value="ZINC_FINGER_C2H2_1"/>
    <property type="match status" value="9"/>
</dbReference>
<dbReference type="PANTHER" id="PTHR24379:SF127">
    <property type="entry name" value="BLOODY FINGERS-RELATED"/>
    <property type="match status" value="1"/>
</dbReference>
<evidence type="ECO:0000256" key="5">
    <source>
        <dbReference type="PROSITE-ProRule" id="PRU00042"/>
    </source>
</evidence>
<evidence type="ECO:0000256" key="1">
    <source>
        <dbReference type="ARBA" id="ARBA00022723"/>
    </source>
</evidence>
<dbReference type="PANTHER" id="PTHR24379">
    <property type="entry name" value="KRAB AND ZINC FINGER DOMAIN-CONTAINING"/>
    <property type="match status" value="1"/>
</dbReference>
<dbReference type="InterPro" id="IPR013087">
    <property type="entry name" value="Znf_C2H2_type"/>
</dbReference>
<keyword evidence="3 5" id="KW-0863">Zinc-finger</keyword>
<dbReference type="GeneID" id="113510769"/>
<accession>A0ABM3N4E7</accession>
<name>A0ABM3N4E7_GALME</name>
<feature type="domain" description="C2H2-type" evidence="8">
    <location>
        <begin position="569"/>
        <end position="596"/>
    </location>
</feature>
<feature type="domain" description="C2H2-type" evidence="8">
    <location>
        <begin position="597"/>
        <end position="624"/>
    </location>
</feature>
<dbReference type="SMART" id="SM00355">
    <property type="entry name" value="ZnF_C2H2"/>
    <property type="match status" value="12"/>
</dbReference>
<protein>
    <submittedName>
        <fullName evidence="11">Zinc finger protein 595-like isoform X1</fullName>
    </submittedName>
</protein>
<keyword evidence="4 6" id="KW-0862">Zinc</keyword>
<dbReference type="InterPro" id="IPR012934">
    <property type="entry name" value="Znf_AD"/>
</dbReference>
<feature type="domain" description="C2H2-type" evidence="8">
    <location>
        <begin position="625"/>
        <end position="653"/>
    </location>
</feature>
<feature type="binding site" evidence="6">
    <location>
        <position position="51"/>
    </location>
    <ligand>
        <name>Zn(2+)</name>
        <dbReference type="ChEBI" id="CHEBI:29105"/>
    </ligand>
</feature>
<dbReference type="Proteomes" id="UP001652740">
    <property type="component" value="Unplaced"/>
</dbReference>
<feature type="binding site" evidence="6">
    <location>
        <position position="7"/>
    </location>
    <ligand>
        <name>Zn(2+)</name>
        <dbReference type="ChEBI" id="CHEBI:29105"/>
    </ligand>
</feature>
<evidence type="ECO:0000256" key="4">
    <source>
        <dbReference type="ARBA" id="ARBA00022833"/>
    </source>
</evidence>
<organism evidence="10 11">
    <name type="scientific">Galleria mellonella</name>
    <name type="common">Greater wax moth</name>
    <dbReference type="NCBI Taxonomy" id="7137"/>
    <lineage>
        <taxon>Eukaryota</taxon>
        <taxon>Metazoa</taxon>
        <taxon>Ecdysozoa</taxon>
        <taxon>Arthropoda</taxon>
        <taxon>Hexapoda</taxon>
        <taxon>Insecta</taxon>
        <taxon>Pterygota</taxon>
        <taxon>Neoptera</taxon>
        <taxon>Endopterygota</taxon>
        <taxon>Lepidoptera</taxon>
        <taxon>Glossata</taxon>
        <taxon>Ditrysia</taxon>
        <taxon>Pyraloidea</taxon>
        <taxon>Pyralidae</taxon>
        <taxon>Galleriinae</taxon>
        <taxon>Galleria</taxon>
    </lineage>
</organism>
<reference evidence="11" key="1">
    <citation type="submission" date="2025-08" db="UniProtKB">
        <authorList>
            <consortium name="RefSeq"/>
        </authorList>
    </citation>
    <scope>IDENTIFICATION</scope>
    <source>
        <tissue evidence="11">Whole larvae</tissue>
    </source>
</reference>